<dbReference type="PANTHER" id="PTHR45618">
    <property type="entry name" value="MITOCHONDRIAL DICARBOXYLATE CARRIER-RELATED"/>
    <property type="match status" value="1"/>
</dbReference>
<keyword evidence="8" id="KW-1185">Reference proteome</keyword>
<name>A0A0K0DEX9_ANGCA</name>
<comment type="subcellular location">
    <subcellularLocation>
        <location evidence="1">Membrane</location>
    </subcellularLocation>
</comment>
<dbReference type="SUPFAM" id="SSF103506">
    <property type="entry name" value="Mitochondrial carrier"/>
    <property type="match status" value="1"/>
</dbReference>
<dbReference type="InterPro" id="IPR023395">
    <property type="entry name" value="MCP_dom_sf"/>
</dbReference>
<comment type="similarity">
    <text evidence="2">Belongs to the mitochondrial carrier (TC 2.A.29) family.</text>
</comment>
<dbReference type="Proteomes" id="UP000035642">
    <property type="component" value="Unassembled WGS sequence"/>
</dbReference>
<protein>
    <submittedName>
        <fullName evidence="9">Mitochondrial substrate carrier family protein</fullName>
    </submittedName>
</protein>
<dbReference type="Gene3D" id="1.50.40.10">
    <property type="entry name" value="Mitochondrial carrier domain"/>
    <property type="match status" value="1"/>
</dbReference>
<dbReference type="WBParaSite" id="ACAC_0000946301-mRNA-1">
    <property type="protein sequence ID" value="ACAC_0000946301-mRNA-1"/>
    <property type="gene ID" value="ACAC_0000946301"/>
</dbReference>
<reference evidence="9" key="2">
    <citation type="submission" date="2017-02" db="UniProtKB">
        <authorList>
            <consortium name="WormBaseParasite"/>
        </authorList>
    </citation>
    <scope>IDENTIFICATION</scope>
</reference>
<evidence type="ECO:0000256" key="6">
    <source>
        <dbReference type="ARBA" id="ARBA00022989"/>
    </source>
</evidence>
<evidence type="ECO:0000256" key="3">
    <source>
        <dbReference type="ARBA" id="ARBA00022448"/>
    </source>
</evidence>
<evidence type="ECO:0000313" key="9">
    <source>
        <dbReference type="WBParaSite" id="ACAC_0000946301-mRNA-1"/>
    </source>
</evidence>
<keyword evidence="5" id="KW-0677">Repeat</keyword>
<evidence type="ECO:0000256" key="4">
    <source>
        <dbReference type="ARBA" id="ARBA00022692"/>
    </source>
</evidence>
<keyword evidence="7" id="KW-0472">Membrane</keyword>
<evidence type="ECO:0000256" key="2">
    <source>
        <dbReference type="ARBA" id="ARBA00006375"/>
    </source>
</evidence>
<dbReference type="AlphaFoldDB" id="A0A0K0DEX9"/>
<dbReference type="STRING" id="6313.A0A0K0DEX9"/>
<keyword evidence="6" id="KW-1133">Transmembrane helix</keyword>
<organism evidence="8 9">
    <name type="scientific">Angiostrongylus cantonensis</name>
    <name type="common">Rat lungworm</name>
    <dbReference type="NCBI Taxonomy" id="6313"/>
    <lineage>
        <taxon>Eukaryota</taxon>
        <taxon>Metazoa</taxon>
        <taxon>Ecdysozoa</taxon>
        <taxon>Nematoda</taxon>
        <taxon>Chromadorea</taxon>
        <taxon>Rhabditida</taxon>
        <taxon>Rhabditina</taxon>
        <taxon>Rhabditomorpha</taxon>
        <taxon>Strongyloidea</taxon>
        <taxon>Metastrongylidae</taxon>
        <taxon>Angiostrongylus</taxon>
    </lineage>
</organism>
<accession>A0A0K0DEX9</accession>
<evidence type="ECO:0000256" key="5">
    <source>
        <dbReference type="ARBA" id="ARBA00022737"/>
    </source>
</evidence>
<reference evidence="8" key="1">
    <citation type="submission" date="2012-09" db="EMBL/GenBank/DDBJ databases">
        <authorList>
            <person name="Martin A.A."/>
        </authorList>
    </citation>
    <scope>NUCLEOTIDE SEQUENCE</scope>
</reference>
<dbReference type="InterPro" id="IPR050391">
    <property type="entry name" value="Mito_Metabolite_Transporter"/>
</dbReference>
<keyword evidence="4" id="KW-0812">Transmembrane</keyword>
<keyword evidence="3" id="KW-0813">Transport</keyword>
<evidence type="ECO:0000256" key="1">
    <source>
        <dbReference type="ARBA" id="ARBA00004370"/>
    </source>
</evidence>
<evidence type="ECO:0000313" key="8">
    <source>
        <dbReference type="Proteomes" id="UP000035642"/>
    </source>
</evidence>
<sequence>MHALTSIIRNEGVMAVYNGLSAGLLLTRMSNVEFRGDSAPSFAMKVSLGMAAGAAGSVVGNPAELALIRMTSKSREELIITTVMTVFEHHSLSNISSTMRCI</sequence>
<proteinExistence type="inferred from homology"/>
<evidence type="ECO:0000256" key="7">
    <source>
        <dbReference type="ARBA" id="ARBA00023136"/>
    </source>
</evidence>
<dbReference type="GO" id="GO:0016020">
    <property type="term" value="C:membrane"/>
    <property type="evidence" value="ECO:0007669"/>
    <property type="project" value="UniProtKB-SubCell"/>
</dbReference>